<dbReference type="PANTHER" id="PTHR43669">
    <property type="entry name" value="5-KETO-D-GLUCONATE 5-REDUCTASE"/>
    <property type="match status" value="1"/>
</dbReference>
<protein>
    <recommendedName>
        <fullName evidence="6">NAD(P)-binding protein</fullName>
    </recommendedName>
</protein>
<evidence type="ECO:0000256" key="3">
    <source>
        <dbReference type="SAM" id="SignalP"/>
    </source>
</evidence>
<keyword evidence="5" id="KW-1185">Reference proteome</keyword>
<dbReference type="GO" id="GO:0016491">
    <property type="term" value="F:oxidoreductase activity"/>
    <property type="evidence" value="ECO:0007669"/>
    <property type="project" value="UniProtKB-KW"/>
</dbReference>
<keyword evidence="3" id="KW-0732">Signal</keyword>
<dbReference type="Proteomes" id="UP000077266">
    <property type="component" value="Unassembled WGS sequence"/>
</dbReference>
<accession>A0A165I546</accession>
<name>A0A165I546_EXIGL</name>
<dbReference type="InParanoid" id="A0A165I546"/>
<dbReference type="STRING" id="1314781.A0A165I546"/>
<feature type="signal peptide" evidence="3">
    <location>
        <begin position="1"/>
        <end position="19"/>
    </location>
</feature>
<dbReference type="InterPro" id="IPR036291">
    <property type="entry name" value="NAD(P)-bd_dom_sf"/>
</dbReference>
<evidence type="ECO:0000256" key="2">
    <source>
        <dbReference type="ARBA" id="ARBA00023002"/>
    </source>
</evidence>
<dbReference type="AlphaFoldDB" id="A0A165I546"/>
<dbReference type="Gene3D" id="3.40.50.720">
    <property type="entry name" value="NAD(P)-binding Rossmann-like Domain"/>
    <property type="match status" value="1"/>
</dbReference>
<proteinExistence type="inferred from homology"/>
<dbReference type="OrthoDB" id="5336600at2759"/>
<reference evidence="4 5" key="1">
    <citation type="journal article" date="2016" name="Mol. Biol. Evol.">
        <title>Comparative Genomics of Early-Diverging Mushroom-Forming Fungi Provides Insights into the Origins of Lignocellulose Decay Capabilities.</title>
        <authorList>
            <person name="Nagy L.G."/>
            <person name="Riley R."/>
            <person name="Tritt A."/>
            <person name="Adam C."/>
            <person name="Daum C."/>
            <person name="Floudas D."/>
            <person name="Sun H."/>
            <person name="Yadav J.S."/>
            <person name="Pangilinan J."/>
            <person name="Larsson K.H."/>
            <person name="Matsuura K."/>
            <person name="Barry K."/>
            <person name="Labutti K."/>
            <person name="Kuo R."/>
            <person name="Ohm R.A."/>
            <person name="Bhattacharya S.S."/>
            <person name="Shirouzu T."/>
            <person name="Yoshinaga Y."/>
            <person name="Martin F.M."/>
            <person name="Grigoriev I.V."/>
            <person name="Hibbett D.S."/>
        </authorList>
    </citation>
    <scope>NUCLEOTIDE SEQUENCE [LARGE SCALE GENOMIC DNA]</scope>
    <source>
        <strain evidence="4 5">HHB12029</strain>
    </source>
</reference>
<comment type="similarity">
    <text evidence="1">Belongs to the short-chain dehydrogenases/reductases (SDR) family.</text>
</comment>
<organism evidence="4 5">
    <name type="scientific">Exidia glandulosa HHB12029</name>
    <dbReference type="NCBI Taxonomy" id="1314781"/>
    <lineage>
        <taxon>Eukaryota</taxon>
        <taxon>Fungi</taxon>
        <taxon>Dikarya</taxon>
        <taxon>Basidiomycota</taxon>
        <taxon>Agaricomycotina</taxon>
        <taxon>Agaricomycetes</taxon>
        <taxon>Auriculariales</taxon>
        <taxon>Exidiaceae</taxon>
        <taxon>Exidia</taxon>
    </lineage>
</organism>
<feature type="chain" id="PRO_5007859091" description="NAD(P)-binding protein" evidence="3">
    <location>
        <begin position="20"/>
        <end position="234"/>
    </location>
</feature>
<dbReference type="PANTHER" id="PTHR43669:SF4">
    <property type="entry name" value="SHORT-CHAIN DEHYDROGENASE"/>
    <property type="match status" value="1"/>
</dbReference>
<dbReference type="CDD" id="cd05233">
    <property type="entry name" value="SDR_c"/>
    <property type="match status" value="1"/>
</dbReference>
<sequence>MSLVALILGAGANVGKGVAQQLKANGYTVVVGSRSTTKVDGASHAVKLDVTLPETIKTAFAETEKIAGPPNVVVFNPSGFSPPPGDAVSVPLEGFTRDVAFGTTGLYAAVQEAVAAFRKAPKQAPKAFIYTGNILPFVPATLPVFLSGGVSKVAAAYQIQLFSNSFKEENFRFYFASQISRTGGPVTMKQLSGHAHGVAYWNLVQRKDQGDWDLRFYEDGSEGPHEPVHLVFQP</sequence>
<evidence type="ECO:0008006" key="6">
    <source>
        <dbReference type="Google" id="ProtNLM"/>
    </source>
</evidence>
<keyword evidence="2" id="KW-0560">Oxidoreductase</keyword>
<dbReference type="SUPFAM" id="SSF51735">
    <property type="entry name" value="NAD(P)-binding Rossmann-fold domains"/>
    <property type="match status" value="1"/>
</dbReference>
<evidence type="ECO:0000313" key="5">
    <source>
        <dbReference type="Proteomes" id="UP000077266"/>
    </source>
</evidence>
<gene>
    <name evidence="4" type="ORF">EXIGLDRAFT_674533</name>
</gene>
<evidence type="ECO:0000256" key="1">
    <source>
        <dbReference type="ARBA" id="ARBA00006484"/>
    </source>
</evidence>
<dbReference type="InterPro" id="IPR002347">
    <property type="entry name" value="SDR_fam"/>
</dbReference>
<evidence type="ECO:0000313" key="4">
    <source>
        <dbReference type="EMBL" id="KZV92911.1"/>
    </source>
</evidence>
<dbReference type="EMBL" id="KV425999">
    <property type="protein sequence ID" value="KZV92911.1"/>
    <property type="molecule type" value="Genomic_DNA"/>
</dbReference>
<dbReference type="Pfam" id="PF13561">
    <property type="entry name" value="adh_short_C2"/>
    <property type="match status" value="1"/>
</dbReference>